<evidence type="ECO:0000259" key="11">
    <source>
        <dbReference type="Pfam" id="PF10629"/>
    </source>
</evidence>
<comment type="similarity">
    <text evidence="10">Belongs to the CIMIP2 family.</text>
</comment>
<dbReference type="PANTHER" id="PTHR13234">
    <property type="entry name" value="GAMMA-INTERFERON INDUCIBLE LYSOSOMAL THIOL REDUCTASE GILT"/>
    <property type="match status" value="1"/>
</dbReference>
<feature type="domain" description="Ciliary microtubule inner protein 2A-C-like" evidence="11">
    <location>
        <begin position="21"/>
        <end position="60"/>
    </location>
</feature>
<gene>
    <name evidence="12" type="ORF">DBV15_05032</name>
</gene>
<keyword evidence="13" id="KW-1185">Reference proteome</keyword>
<protein>
    <recommendedName>
        <fullName evidence="11">Ciliary microtubule inner protein 2A-C-like domain-containing protein</fullName>
    </recommendedName>
</protein>
<dbReference type="Pfam" id="PF10629">
    <property type="entry name" value="CMI2B-like"/>
    <property type="match status" value="1"/>
</dbReference>
<evidence type="ECO:0000256" key="4">
    <source>
        <dbReference type="ARBA" id="ARBA00022490"/>
    </source>
</evidence>
<dbReference type="STRING" id="300112.A0A4S2KNG0"/>
<evidence type="ECO:0000256" key="1">
    <source>
        <dbReference type="ARBA" id="ARBA00004430"/>
    </source>
</evidence>
<evidence type="ECO:0000256" key="6">
    <source>
        <dbReference type="ARBA" id="ARBA00022729"/>
    </source>
</evidence>
<evidence type="ECO:0000256" key="7">
    <source>
        <dbReference type="ARBA" id="ARBA00023180"/>
    </source>
</evidence>
<evidence type="ECO:0000313" key="12">
    <source>
        <dbReference type="EMBL" id="TGZ49358.1"/>
    </source>
</evidence>
<evidence type="ECO:0000256" key="5">
    <source>
        <dbReference type="ARBA" id="ARBA00022525"/>
    </source>
</evidence>
<keyword evidence="8" id="KW-0206">Cytoskeleton</keyword>
<proteinExistence type="inferred from homology"/>
<name>A0A4S2KNG0_9HYME</name>
<evidence type="ECO:0000256" key="9">
    <source>
        <dbReference type="ARBA" id="ARBA00023273"/>
    </source>
</evidence>
<dbReference type="GO" id="GO:0015630">
    <property type="term" value="C:microtubule cytoskeleton"/>
    <property type="evidence" value="ECO:0007669"/>
    <property type="project" value="UniProtKB-ARBA"/>
</dbReference>
<keyword evidence="9" id="KW-0966">Cell projection</keyword>
<reference evidence="12 13" key="1">
    <citation type="journal article" date="2019" name="Philos. Trans. R. Soc. Lond., B, Biol. Sci.">
        <title>Ant behaviour and brain gene expression of defending hosts depend on the ecological success of the intruding social parasite.</title>
        <authorList>
            <person name="Kaur R."/>
            <person name="Stoldt M."/>
            <person name="Jongepier E."/>
            <person name="Feldmeyer B."/>
            <person name="Menzel F."/>
            <person name="Bornberg-Bauer E."/>
            <person name="Foitzik S."/>
        </authorList>
    </citation>
    <scope>NUCLEOTIDE SEQUENCE [LARGE SCALE GENOMIC DNA]</scope>
    <source>
        <tissue evidence="12">Whole body</tissue>
    </source>
</reference>
<organism evidence="12 13">
    <name type="scientific">Temnothorax longispinosus</name>
    <dbReference type="NCBI Taxonomy" id="300112"/>
    <lineage>
        <taxon>Eukaryota</taxon>
        <taxon>Metazoa</taxon>
        <taxon>Ecdysozoa</taxon>
        <taxon>Arthropoda</taxon>
        <taxon>Hexapoda</taxon>
        <taxon>Insecta</taxon>
        <taxon>Pterygota</taxon>
        <taxon>Neoptera</taxon>
        <taxon>Endopterygota</taxon>
        <taxon>Hymenoptera</taxon>
        <taxon>Apocrita</taxon>
        <taxon>Aculeata</taxon>
        <taxon>Formicoidea</taxon>
        <taxon>Formicidae</taxon>
        <taxon>Myrmicinae</taxon>
        <taxon>Temnothorax</taxon>
    </lineage>
</organism>
<keyword evidence="4" id="KW-0963">Cytoplasm</keyword>
<evidence type="ECO:0000313" key="13">
    <source>
        <dbReference type="Proteomes" id="UP000310200"/>
    </source>
</evidence>
<dbReference type="EMBL" id="QBLH01002148">
    <property type="protein sequence ID" value="TGZ49358.1"/>
    <property type="molecule type" value="Genomic_DNA"/>
</dbReference>
<dbReference type="AlphaFoldDB" id="A0A4S2KNG0"/>
<dbReference type="PANTHER" id="PTHR13234:SF8">
    <property type="entry name" value="GAMMA-INTERFERON-INDUCIBLE LYSOSOMAL THIOL REDUCTASE"/>
    <property type="match status" value="1"/>
</dbReference>
<comment type="similarity">
    <text evidence="3">Belongs to the GILT family.</text>
</comment>
<keyword evidence="6" id="KW-0732">Signal</keyword>
<keyword evidence="5" id="KW-0964">Secreted</keyword>
<keyword evidence="7" id="KW-0325">Glycoprotein</keyword>
<evidence type="ECO:0000256" key="3">
    <source>
        <dbReference type="ARBA" id="ARBA00005679"/>
    </source>
</evidence>
<dbReference type="InterPro" id="IPR004911">
    <property type="entry name" value="Interferon-induced_GILT"/>
</dbReference>
<dbReference type="GO" id="GO:0016671">
    <property type="term" value="F:oxidoreductase activity, acting on a sulfur group of donors, disulfide as acceptor"/>
    <property type="evidence" value="ECO:0007669"/>
    <property type="project" value="InterPro"/>
</dbReference>
<evidence type="ECO:0000256" key="10">
    <source>
        <dbReference type="ARBA" id="ARBA00035661"/>
    </source>
</evidence>
<dbReference type="Proteomes" id="UP000310200">
    <property type="component" value="Unassembled WGS sequence"/>
</dbReference>
<evidence type="ECO:0000256" key="2">
    <source>
        <dbReference type="ARBA" id="ARBA00004613"/>
    </source>
</evidence>
<comment type="subcellular location">
    <subcellularLocation>
        <location evidence="1">Cytoplasm</location>
        <location evidence="1">Cytoskeleton</location>
        <location evidence="1">Cilium axoneme</location>
    </subcellularLocation>
    <subcellularLocation>
        <location evidence="2">Secreted</location>
    </subcellularLocation>
</comment>
<sequence length="819" mass="92406">MVFDAMCEEQRKQFFRQSYGAHLPGYTGHCPTLKFRVGKRFGANTAEIMKELLESKVLKTGPYRPNSGREAELPTLQDKEIRRNWNNEATSYKAPPYILGYTGYIPGFNDRYGLSFMRAVEVGAKEWHKTQMKLRAQQDAMRAHAERTDPRNLLSRARTDNVDIEIDHGYGKDRRTYDYHVSPERPPIVGYTGHIPGARVEVDHSKRYAEAARIGFRSVQKEREERHSKEMGAIKRILDNAYLDETGHTHMPIMKETDLLESKVLETEPNRQYSGMKAEEYPTLQDKKIIKGWNNEAMFCTVAPYILGYTGFIPGRNDRHTYGMTFMKAVEVGGKEWHKTQLRLWEQDAIRAHDLIERTNPTHLLSGARADNVDFETDDGDGKDRKTYDYHVDSEKPPILGYTGHIPGARLEVDHSKGYGESARIGFRGVQKERDSRNLLSQARTDNEDFEINDGYGKDRKTYDYNVDSEKPPIPGYTGHIPGARLEVDHSKGYGESARIGFRGVQKERDERHAKEDMQVENAFPDSLINGTTMRYYLISRARLAAAVFIALVSHGVLSNGQSADGESDKNVVNVDVYYESLCSDSMRWIVNQLLPSYPELKRHVHITLVPYGKATHTRDTETGPWQFLCQHGPAECRGNKAQACAIHSIRSSEAAENQQPLTVSLVGCAMSAGNPATAVPQCARDVGLSEETRKLIDDCIASPLADDLLAANGNKTEALEPPLKFVPTIVINKVYSKENQDEAMRSFSGLICRHLTAEGKPNYNVDSEKPPIPGYTGHIPGARLEVDHSKGYGESARIGFRSVQKERNERHAKEDMGY</sequence>
<comment type="caution">
    <text evidence="12">The sequence shown here is derived from an EMBL/GenBank/DDBJ whole genome shotgun (WGS) entry which is preliminary data.</text>
</comment>
<evidence type="ECO:0000256" key="8">
    <source>
        <dbReference type="ARBA" id="ARBA00023212"/>
    </source>
</evidence>
<dbReference type="Pfam" id="PF03227">
    <property type="entry name" value="GILT"/>
    <property type="match status" value="1"/>
</dbReference>
<dbReference type="InterPro" id="IPR018902">
    <property type="entry name" value="CMI2A-C-like_dom"/>
</dbReference>
<dbReference type="GO" id="GO:0005576">
    <property type="term" value="C:extracellular region"/>
    <property type="evidence" value="ECO:0007669"/>
    <property type="project" value="UniProtKB-SubCell"/>
</dbReference>
<dbReference type="GO" id="GO:0005930">
    <property type="term" value="C:axoneme"/>
    <property type="evidence" value="ECO:0007669"/>
    <property type="project" value="UniProtKB-SubCell"/>
</dbReference>
<accession>A0A4S2KNG0</accession>